<evidence type="ECO:0000313" key="5">
    <source>
        <dbReference type="Proteomes" id="UP000054375"/>
    </source>
</evidence>
<name>A0A117PKQ7_9ACTN</name>
<dbReference type="OrthoDB" id="4336173at2"/>
<evidence type="ECO:0000313" key="3">
    <source>
        <dbReference type="EMBL" id="AYC36108.1"/>
    </source>
</evidence>
<evidence type="ECO:0000313" key="4">
    <source>
        <dbReference type="EMBL" id="KUN65787.1"/>
    </source>
</evidence>
<organism evidence="4 5">
    <name type="scientific">Streptomyces griseorubiginosus</name>
    <dbReference type="NCBI Taxonomy" id="67304"/>
    <lineage>
        <taxon>Bacteria</taxon>
        <taxon>Bacillati</taxon>
        <taxon>Actinomycetota</taxon>
        <taxon>Actinomycetes</taxon>
        <taxon>Kitasatosporales</taxon>
        <taxon>Streptomycetaceae</taxon>
        <taxon>Streptomyces</taxon>
    </lineage>
</organism>
<sequence>MGTSLTPDFWRLFTVLLVIFAAATVVVSALLDALIVRMARHGRSTGHRRATADGFEPHLAHH</sequence>
<dbReference type="EMBL" id="CP032427">
    <property type="protein sequence ID" value="AYC36108.1"/>
    <property type="molecule type" value="Genomic_DNA"/>
</dbReference>
<dbReference type="RefSeq" id="WP_062019296.1">
    <property type="nucleotide sequence ID" value="NZ_CP032427.1"/>
</dbReference>
<accession>A0A101S1L5</accession>
<keyword evidence="5" id="KW-1185">Reference proteome</keyword>
<evidence type="ECO:0000256" key="2">
    <source>
        <dbReference type="SAM" id="Phobius"/>
    </source>
</evidence>
<dbReference type="KEGG" id="sge:DWG14_00316"/>
<feature type="transmembrane region" description="Helical" evidence="2">
    <location>
        <begin position="12"/>
        <end position="35"/>
    </location>
</feature>
<dbReference type="GeneID" id="91279307"/>
<dbReference type="AlphaFoldDB" id="A0A117PKQ7"/>
<dbReference type="Proteomes" id="UP000265765">
    <property type="component" value="Chromosome"/>
</dbReference>
<proteinExistence type="predicted"/>
<reference evidence="4 5" key="1">
    <citation type="submission" date="2015-10" db="EMBL/GenBank/DDBJ databases">
        <title>Draft genome sequence of Streptomyces griseorubiginosus DSM 40469, type strain for the species Streptomyces griseorubiginosus.</title>
        <authorList>
            <person name="Ruckert C."/>
            <person name="Winkler A."/>
            <person name="Kalinowski J."/>
            <person name="Kampfer P."/>
            <person name="Glaeser S."/>
        </authorList>
    </citation>
    <scope>NUCLEOTIDE SEQUENCE [LARGE SCALE GENOMIC DNA]</scope>
    <source>
        <strain evidence="4 5">DSM 40469</strain>
    </source>
</reference>
<protein>
    <submittedName>
        <fullName evidence="4">Uncharacterized protein</fullName>
    </submittedName>
</protein>
<keyword evidence="2" id="KW-0812">Transmembrane</keyword>
<dbReference type="Proteomes" id="UP000054375">
    <property type="component" value="Unassembled WGS sequence"/>
</dbReference>
<accession>A0A117PKQ7</accession>
<dbReference type="EMBL" id="LMWV01000016">
    <property type="protein sequence ID" value="KUN65787.1"/>
    <property type="molecule type" value="Genomic_DNA"/>
</dbReference>
<evidence type="ECO:0000256" key="1">
    <source>
        <dbReference type="SAM" id="MobiDB-lite"/>
    </source>
</evidence>
<feature type="region of interest" description="Disordered" evidence="1">
    <location>
        <begin position="43"/>
        <end position="62"/>
    </location>
</feature>
<evidence type="ECO:0000313" key="6">
    <source>
        <dbReference type="Proteomes" id="UP000265765"/>
    </source>
</evidence>
<gene>
    <name evidence="4" type="ORF">AQJ54_18895</name>
    <name evidence="3" type="ORF">DWG14_00316</name>
</gene>
<reference evidence="3 6" key="2">
    <citation type="submission" date="2018-09" db="EMBL/GenBank/DDBJ databases">
        <title>Production of Trimethoprim by Streptomyces sp. 3E-1.</title>
        <authorList>
            <person name="Kang H.J."/>
            <person name="Kim S.B."/>
        </authorList>
    </citation>
    <scope>NUCLEOTIDE SEQUENCE [LARGE SCALE GENOMIC DNA]</scope>
    <source>
        <strain evidence="3 6">3E-1</strain>
    </source>
</reference>
<keyword evidence="2" id="KW-0472">Membrane</keyword>
<keyword evidence="2" id="KW-1133">Transmembrane helix</keyword>